<feature type="non-terminal residue" evidence="4">
    <location>
        <position position="1"/>
    </location>
</feature>
<dbReference type="InterPro" id="IPR027986">
    <property type="entry name" value="TCAIM"/>
</dbReference>
<keyword evidence="3" id="KW-1185">Reference proteome</keyword>
<gene>
    <name evidence="4" type="primary">LOC113116775</name>
</gene>
<dbReference type="GO" id="GO:0005739">
    <property type="term" value="C:mitochondrion"/>
    <property type="evidence" value="ECO:0007669"/>
    <property type="project" value="TreeGrafter"/>
</dbReference>
<evidence type="ECO:0000313" key="4">
    <source>
        <dbReference type="RefSeq" id="XP_026140888.1"/>
    </source>
</evidence>
<accession>A0A6P6R6P7</accession>
<dbReference type="GeneID" id="113116775"/>
<feature type="chain" id="PRO_5027925143" evidence="1">
    <location>
        <begin position="18"/>
        <end position="309"/>
    </location>
</feature>
<feature type="domain" description="DUF4461" evidence="2">
    <location>
        <begin position="9"/>
        <end position="308"/>
    </location>
</feature>
<dbReference type="PANTHER" id="PTHR31596">
    <property type="entry name" value="T-CELL ACTIVATION INHIBITOR, MITOCHONDRIAL"/>
    <property type="match status" value="1"/>
</dbReference>
<dbReference type="RefSeq" id="XP_026140888.1">
    <property type="nucleotide sequence ID" value="XM_026285103.1"/>
</dbReference>
<dbReference type="AlphaFoldDB" id="A0A6P6R6P7"/>
<reference evidence="4" key="1">
    <citation type="submission" date="2025-08" db="UniProtKB">
        <authorList>
            <consortium name="RefSeq"/>
        </authorList>
    </citation>
    <scope>IDENTIFICATION</scope>
    <source>
        <strain evidence="4">Wakin</strain>
        <tissue evidence="4">Muscle</tissue>
    </source>
</reference>
<sequence length="309" mass="36143">WFLFVFIFSLWLRNNQPEATKKQNACVPCCEELKRLKRELIQKLGLLDIRWQRKWGFAHKCSQLQSLGHLFTQSPEALHILRGHTIVFTDQSGMNASGHVMLGTIDVHHQWTKLFERLLSYQSLFQQSDWLKECISHLSGGIQVIHIERMGPAVPLEEHYSTLNTFHKRLLSQRLSLHPHSMQGLTMSLENDRSTPCLHEKGHFIILTMCDTLQLQNFLQRQAQEARRRMQHRDNIPFYTGLRKRKKTSFDLPVGLSKEPSVSSSQMIPCCRRLMEERSPQMQGLHLYISHFCSVMRDGDLCIPWDWKG</sequence>
<keyword evidence="1" id="KW-0732">Signal</keyword>
<dbReference type="InterPro" id="IPR027989">
    <property type="entry name" value="DUF4461"/>
</dbReference>
<feature type="signal peptide" evidence="1">
    <location>
        <begin position="1"/>
        <end position="17"/>
    </location>
</feature>
<organism evidence="3 4">
    <name type="scientific">Carassius auratus</name>
    <name type="common">Goldfish</name>
    <dbReference type="NCBI Taxonomy" id="7957"/>
    <lineage>
        <taxon>Eukaryota</taxon>
        <taxon>Metazoa</taxon>
        <taxon>Chordata</taxon>
        <taxon>Craniata</taxon>
        <taxon>Vertebrata</taxon>
        <taxon>Euteleostomi</taxon>
        <taxon>Actinopterygii</taxon>
        <taxon>Neopterygii</taxon>
        <taxon>Teleostei</taxon>
        <taxon>Ostariophysi</taxon>
        <taxon>Cypriniformes</taxon>
        <taxon>Cyprinidae</taxon>
        <taxon>Cyprininae</taxon>
        <taxon>Carassius</taxon>
    </lineage>
</organism>
<protein>
    <submittedName>
        <fullName evidence="4">T-cell activation inhibitor, mitochondrial-like</fullName>
    </submittedName>
</protein>
<dbReference type="PANTHER" id="PTHR31596:SF1">
    <property type="entry name" value="T-CELL ACTIVATION INHIBITOR, MITOCHONDRIAL"/>
    <property type="match status" value="1"/>
</dbReference>
<evidence type="ECO:0000259" key="2">
    <source>
        <dbReference type="Pfam" id="PF14688"/>
    </source>
</evidence>
<dbReference type="OrthoDB" id="4238at2759"/>
<dbReference type="Proteomes" id="UP000515129">
    <property type="component" value="Chromosome 16"/>
</dbReference>
<proteinExistence type="predicted"/>
<evidence type="ECO:0000313" key="3">
    <source>
        <dbReference type="Proteomes" id="UP000515129"/>
    </source>
</evidence>
<dbReference type="KEGG" id="caua:113116775"/>
<name>A0A6P6R6P7_CARAU</name>
<evidence type="ECO:0000256" key="1">
    <source>
        <dbReference type="SAM" id="SignalP"/>
    </source>
</evidence>
<dbReference type="Pfam" id="PF14688">
    <property type="entry name" value="DUF4461"/>
    <property type="match status" value="1"/>
</dbReference>